<evidence type="ECO:0000313" key="2">
    <source>
        <dbReference type="Proteomes" id="UP000824890"/>
    </source>
</evidence>
<feature type="non-terminal residue" evidence="1">
    <location>
        <position position="170"/>
    </location>
</feature>
<comment type="caution">
    <text evidence="1">The sequence shown here is derived from an EMBL/GenBank/DDBJ whole genome shotgun (WGS) entry which is preliminary data.</text>
</comment>
<organism evidence="1 2">
    <name type="scientific">Brassica napus</name>
    <name type="common">Rape</name>
    <dbReference type="NCBI Taxonomy" id="3708"/>
    <lineage>
        <taxon>Eukaryota</taxon>
        <taxon>Viridiplantae</taxon>
        <taxon>Streptophyta</taxon>
        <taxon>Embryophyta</taxon>
        <taxon>Tracheophyta</taxon>
        <taxon>Spermatophyta</taxon>
        <taxon>Magnoliopsida</taxon>
        <taxon>eudicotyledons</taxon>
        <taxon>Gunneridae</taxon>
        <taxon>Pentapetalae</taxon>
        <taxon>rosids</taxon>
        <taxon>malvids</taxon>
        <taxon>Brassicales</taxon>
        <taxon>Brassicaceae</taxon>
        <taxon>Brassiceae</taxon>
        <taxon>Brassica</taxon>
    </lineage>
</organism>
<dbReference type="EMBL" id="JAGKQM010000010">
    <property type="protein sequence ID" value="KAH0906118.1"/>
    <property type="molecule type" value="Genomic_DNA"/>
</dbReference>
<evidence type="ECO:0008006" key="3">
    <source>
        <dbReference type="Google" id="ProtNLM"/>
    </source>
</evidence>
<gene>
    <name evidence="1" type="ORF">HID58_037945</name>
</gene>
<protein>
    <recommendedName>
        <fullName evidence="3">F-box protein</fullName>
    </recommendedName>
</protein>
<sequence length="170" mass="19204">VLGNGVTPSAADVAVYADLHSSVPGLGKAKTAMMLRNRFLGKLPKPGLVKKYVSQSHSVSKMDNLSGLPDELLVRILSSNIHCLYLWIFSTRICHYIELLSLKASFFMGVKGENIKPEDIKMWVEIAVYRYLRKLDVSYSSVKRKHGSQQLVYLQNACDLENLNQYMPFH</sequence>
<evidence type="ECO:0000313" key="1">
    <source>
        <dbReference type="EMBL" id="KAH0906118.1"/>
    </source>
</evidence>
<name>A0ABQ8BMU4_BRANA</name>
<reference evidence="1 2" key="1">
    <citation type="submission" date="2021-05" db="EMBL/GenBank/DDBJ databases">
        <title>Genome Assembly of Synthetic Allotetraploid Brassica napus Reveals Homoeologous Exchanges between Subgenomes.</title>
        <authorList>
            <person name="Davis J.T."/>
        </authorList>
    </citation>
    <scope>NUCLEOTIDE SEQUENCE [LARGE SCALE GENOMIC DNA]</scope>
    <source>
        <strain evidence="2">cv. Da-Ae</strain>
        <tissue evidence="1">Seedling</tissue>
    </source>
</reference>
<keyword evidence="2" id="KW-1185">Reference proteome</keyword>
<proteinExistence type="predicted"/>
<feature type="non-terminal residue" evidence="1">
    <location>
        <position position="1"/>
    </location>
</feature>
<dbReference type="Proteomes" id="UP000824890">
    <property type="component" value="Unassembled WGS sequence"/>
</dbReference>
<accession>A0ABQ8BMU4</accession>